<dbReference type="InterPro" id="IPR049238">
    <property type="entry name" value="DUF6873"/>
</dbReference>
<gene>
    <name evidence="2" type="ORF">A500_20195</name>
</gene>
<dbReference type="AlphaFoldDB" id="R9BRU1"/>
<evidence type="ECO:0000313" key="2">
    <source>
        <dbReference type="EMBL" id="EOR19788.1"/>
    </source>
</evidence>
<dbReference type="RefSeq" id="WP_016209229.1">
    <property type="nucleotide sequence ID" value="NZ_ASRV01000303.1"/>
</dbReference>
<dbReference type="EMBL" id="ASRV01000303">
    <property type="protein sequence ID" value="EOR19788.1"/>
    <property type="molecule type" value="Genomic_DNA"/>
</dbReference>
<sequence>LINYDFDILLLPPGDIILEGLDYGFIGGSGGLISKDKMAFFGNLKSYMYGEKVLNFLNKYGVSPIYLKDGKLQDRGSLLIL</sequence>
<evidence type="ECO:0000313" key="3">
    <source>
        <dbReference type="Proteomes" id="UP000013988"/>
    </source>
</evidence>
<reference evidence="2 3" key="1">
    <citation type="submission" date="2013-03" db="EMBL/GenBank/DDBJ databases">
        <title>Whole genome shotgun sequencing of Clostridium sartagoforme AAU1.</title>
        <authorList>
            <person name="Joshi C.G."/>
            <person name="Duggirala S.M."/>
            <person name="Nathani N.M."/>
            <person name="Bhatt V.D."/>
            <person name="Patel A.K."/>
            <person name="Pandya P.R."/>
            <person name="KaPatel J.A."/>
        </authorList>
    </citation>
    <scope>NUCLEOTIDE SEQUENCE [LARGE SCALE GENOMIC DNA]</scope>
    <source>
        <strain evidence="2 3">AAU1</strain>
    </source>
</reference>
<dbReference type="PATRIC" id="fig|1202534.3.peg.4013"/>
<proteinExistence type="predicted"/>
<dbReference type="Pfam" id="PF21778">
    <property type="entry name" value="DUF6873"/>
    <property type="match status" value="1"/>
</dbReference>
<feature type="non-terminal residue" evidence="2">
    <location>
        <position position="1"/>
    </location>
</feature>
<name>R9BRU1_9CLOT</name>
<evidence type="ECO:0000259" key="1">
    <source>
        <dbReference type="Pfam" id="PF21778"/>
    </source>
</evidence>
<comment type="caution">
    <text evidence="2">The sequence shown here is derived from an EMBL/GenBank/DDBJ whole genome shotgun (WGS) entry which is preliminary data.</text>
</comment>
<protein>
    <recommendedName>
        <fullName evidence="1">DUF6873 domain-containing protein</fullName>
    </recommendedName>
</protein>
<keyword evidence="3" id="KW-1185">Reference proteome</keyword>
<feature type="domain" description="DUF6873" evidence="1">
    <location>
        <begin position="2"/>
        <end position="79"/>
    </location>
</feature>
<organism evidence="2 3">
    <name type="scientific">Clostridium sartagoforme AAU1</name>
    <dbReference type="NCBI Taxonomy" id="1202534"/>
    <lineage>
        <taxon>Bacteria</taxon>
        <taxon>Bacillati</taxon>
        <taxon>Bacillota</taxon>
        <taxon>Clostridia</taxon>
        <taxon>Eubacteriales</taxon>
        <taxon>Clostridiaceae</taxon>
        <taxon>Clostridium</taxon>
    </lineage>
</organism>
<accession>R9BRU1</accession>
<dbReference type="Proteomes" id="UP000013988">
    <property type="component" value="Unassembled WGS sequence"/>
</dbReference>